<gene>
    <name evidence="2" type="ORF">JQX08_13255</name>
</gene>
<dbReference type="SUPFAM" id="SSF52402">
    <property type="entry name" value="Adenine nucleotide alpha hydrolases-like"/>
    <property type="match status" value="1"/>
</dbReference>
<evidence type="ECO:0000313" key="3">
    <source>
        <dbReference type="Proteomes" id="UP000717995"/>
    </source>
</evidence>
<feature type="domain" description="UspA" evidence="1">
    <location>
        <begin position="2"/>
        <end position="97"/>
    </location>
</feature>
<proteinExistence type="predicted"/>
<dbReference type="InterPro" id="IPR006016">
    <property type="entry name" value="UspA"/>
</dbReference>
<accession>A0ABS2IF04</accession>
<comment type="caution">
    <text evidence="2">The sequence shown here is derived from an EMBL/GenBank/DDBJ whole genome shotgun (WGS) entry which is preliminary data.</text>
</comment>
<dbReference type="Proteomes" id="UP000717995">
    <property type="component" value="Unassembled WGS sequence"/>
</dbReference>
<name>A0ABS2IF04_9GAMM</name>
<evidence type="ECO:0000259" key="1">
    <source>
        <dbReference type="Pfam" id="PF00582"/>
    </source>
</evidence>
<reference evidence="2 3" key="1">
    <citation type="submission" date="2021-02" db="EMBL/GenBank/DDBJ databases">
        <authorList>
            <person name="Lee D.-H."/>
        </authorList>
    </citation>
    <scope>NUCLEOTIDE SEQUENCE [LARGE SCALE GENOMIC DNA]</scope>
    <source>
        <strain evidence="2 3">UL073</strain>
    </source>
</reference>
<dbReference type="Gene3D" id="3.40.50.12370">
    <property type="match status" value="1"/>
</dbReference>
<dbReference type="EMBL" id="JAFEUP010000003">
    <property type="protein sequence ID" value="MBM7061674.1"/>
    <property type="molecule type" value="Genomic_DNA"/>
</dbReference>
<keyword evidence="3" id="KW-1185">Reference proteome</keyword>
<evidence type="ECO:0000313" key="2">
    <source>
        <dbReference type="EMBL" id="MBM7061674.1"/>
    </source>
</evidence>
<dbReference type="CDD" id="cd00293">
    <property type="entry name" value="USP-like"/>
    <property type="match status" value="1"/>
</dbReference>
<dbReference type="Pfam" id="PF00582">
    <property type="entry name" value="Usp"/>
    <property type="match status" value="1"/>
</dbReference>
<dbReference type="RefSeq" id="WP_205348842.1">
    <property type="nucleotide sequence ID" value="NZ_JAFEUP010000003.1"/>
</dbReference>
<organism evidence="2 3">
    <name type="scientific">Zestomonas insulae</name>
    <dbReference type="NCBI Taxonomy" id="2809017"/>
    <lineage>
        <taxon>Bacteria</taxon>
        <taxon>Pseudomonadati</taxon>
        <taxon>Pseudomonadota</taxon>
        <taxon>Gammaproteobacteria</taxon>
        <taxon>Pseudomonadales</taxon>
        <taxon>Pseudomonadaceae</taxon>
        <taxon>Zestomonas</taxon>
    </lineage>
</organism>
<sequence>MQSLMLATDLSPAAEPALRRAADLARRYACPWYILHVLEGDAADAEKQAAARLERRMELLTRLAGRAPEVWIERGDVVDQITASTRWAEVDLLVLGGGPLNRYLRDLPCELLIVPPALERA</sequence>
<protein>
    <submittedName>
        <fullName evidence="2">Universal stress protein</fullName>
    </submittedName>
</protein>